<sequence>MGLSAQQIGGLAEGVRRRTQAIDDELVTAIEREVVAYRDVLERAPAQRPAAELVEPLRMIGWLIYEASMGLLWDIAPAFESLDGDKGEQSRADAALVVRLADAARQLPWPEFAPRALGAIRAHALVESKRDTELGFDAAYIFHQEARTKQQSFADSHGDEPDRDQYVLDLQEVLLQLALAETGTACRTAERVLGLWVEELDKDPREAAWTDDESGQWTKRMFRQLYDGVSIGERALSVAEEIEREHGFTYEVTADRLAMPTAYRNPAIMTSRALLLVYSMCPEMEELGEDPIGADSWAKFRENLIARFDRAFEYLRRTVLRADGSDWGLLFDHLRSMVQLCLHLALLIPNHRLSSELVVDGELTLHLLDDDAVEAISAWLAADGADGRQRGDANIIGTASKPSFIASVEACRTDGGTAADYRVWRRRWFVLDRYAGTEGRAERMTPILGGRPGQ</sequence>
<accession>A0ABP8DM42</accession>
<protein>
    <submittedName>
        <fullName evidence="1">Uncharacterized protein</fullName>
    </submittedName>
</protein>
<proteinExistence type="predicted"/>
<organism evidence="1 2">
    <name type="scientific">Dactylosporangium darangshiense</name>
    <dbReference type="NCBI Taxonomy" id="579108"/>
    <lineage>
        <taxon>Bacteria</taxon>
        <taxon>Bacillati</taxon>
        <taxon>Actinomycetota</taxon>
        <taxon>Actinomycetes</taxon>
        <taxon>Micromonosporales</taxon>
        <taxon>Micromonosporaceae</taxon>
        <taxon>Dactylosporangium</taxon>
    </lineage>
</organism>
<keyword evidence="2" id="KW-1185">Reference proteome</keyword>
<name>A0ABP8DM42_9ACTN</name>
<gene>
    <name evidence="1" type="ORF">GCM10022255_083590</name>
</gene>
<dbReference type="Proteomes" id="UP001500620">
    <property type="component" value="Unassembled WGS sequence"/>
</dbReference>
<evidence type="ECO:0000313" key="2">
    <source>
        <dbReference type="Proteomes" id="UP001500620"/>
    </source>
</evidence>
<evidence type="ECO:0000313" key="1">
    <source>
        <dbReference type="EMBL" id="GAA4259346.1"/>
    </source>
</evidence>
<dbReference type="RefSeq" id="WP_345136262.1">
    <property type="nucleotide sequence ID" value="NZ_BAABAT010000035.1"/>
</dbReference>
<dbReference type="EMBL" id="BAABAT010000035">
    <property type="protein sequence ID" value="GAA4259346.1"/>
    <property type="molecule type" value="Genomic_DNA"/>
</dbReference>
<comment type="caution">
    <text evidence="1">The sequence shown here is derived from an EMBL/GenBank/DDBJ whole genome shotgun (WGS) entry which is preliminary data.</text>
</comment>
<reference evidence="2" key="1">
    <citation type="journal article" date="2019" name="Int. J. Syst. Evol. Microbiol.">
        <title>The Global Catalogue of Microorganisms (GCM) 10K type strain sequencing project: providing services to taxonomists for standard genome sequencing and annotation.</title>
        <authorList>
            <consortium name="The Broad Institute Genomics Platform"/>
            <consortium name="The Broad Institute Genome Sequencing Center for Infectious Disease"/>
            <person name="Wu L."/>
            <person name="Ma J."/>
        </authorList>
    </citation>
    <scope>NUCLEOTIDE SEQUENCE [LARGE SCALE GENOMIC DNA]</scope>
    <source>
        <strain evidence="2">JCM 17441</strain>
    </source>
</reference>